<evidence type="ECO:0000256" key="1">
    <source>
        <dbReference type="SAM" id="MobiDB-lite"/>
    </source>
</evidence>
<evidence type="ECO:0000313" key="2">
    <source>
        <dbReference type="EMBL" id="CAL5224712.1"/>
    </source>
</evidence>
<proteinExistence type="predicted"/>
<organism evidence="2 3">
    <name type="scientific">Coccomyxa viridis</name>
    <dbReference type="NCBI Taxonomy" id="1274662"/>
    <lineage>
        <taxon>Eukaryota</taxon>
        <taxon>Viridiplantae</taxon>
        <taxon>Chlorophyta</taxon>
        <taxon>core chlorophytes</taxon>
        <taxon>Trebouxiophyceae</taxon>
        <taxon>Trebouxiophyceae incertae sedis</taxon>
        <taxon>Coccomyxaceae</taxon>
        <taxon>Coccomyxa</taxon>
    </lineage>
</organism>
<dbReference type="InterPro" id="IPR019533">
    <property type="entry name" value="Peptidase_S26"/>
</dbReference>
<sequence length="224" mass="23875">MSKAWSLRYALVRAQLGWEETLAHLTTSTASLPDAIAKGLEVYRKELTKVILFTGAAMAPTLNARAASPQSSSSPPAGGSSSSGTSTVDKLLMRCIPRPSLRAVFAGDVVAFNSPVAGPGAEHLMVRRVAALEGEELVTDDPADGSYTIPEGNCWVLADNEELRPPAVIDSRTFGPLPIENIMGRVIYYARKNDHGPVENSRPAMSADAAVLEAELDLDKLQES</sequence>
<dbReference type="EMBL" id="CAXHTA020000011">
    <property type="protein sequence ID" value="CAL5224712.1"/>
    <property type="molecule type" value="Genomic_DNA"/>
</dbReference>
<reference evidence="2 3" key="1">
    <citation type="submission" date="2024-06" db="EMBL/GenBank/DDBJ databases">
        <authorList>
            <person name="Kraege A."/>
            <person name="Thomma B."/>
        </authorList>
    </citation>
    <scope>NUCLEOTIDE SEQUENCE [LARGE SCALE GENOMIC DNA]</scope>
</reference>
<keyword evidence="3" id="KW-1185">Reference proteome</keyword>
<dbReference type="Proteomes" id="UP001497392">
    <property type="component" value="Unassembled WGS sequence"/>
</dbReference>
<evidence type="ECO:0000313" key="3">
    <source>
        <dbReference type="Proteomes" id="UP001497392"/>
    </source>
</evidence>
<dbReference type="InterPro" id="IPR053307">
    <property type="entry name" value="Mitochondrial_IM_protease"/>
</dbReference>
<dbReference type="InterPro" id="IPR036286">
    <property type="entry name" value="LexA/Signal_pep-like_sf"/>
</dbReference>
<protein>
    <submittedName>
        <fullName evidence="2">G7444 protein</fullName>
    </submittedName>
</protein>
<feature type="compositionally biased region" description="Low complexity" evidence="1">
    <location>
        <begin position="66"/>
        <end position="85"/>
    </location>
</feature>
<gene>
    <name evidence="2" type="primary">g7444</name>
    <name evidence="2" type="ORF">VP750_LOCUS6371</name>
</gene>
<name>A0ABP1G4F5_9CHLO</name>
<dbReference type="CDD" id="cd06530">
    <property type="entry name" value="S26_SPase_I"/>
    <property type="match status" value="1"/>
</dbReference>
<comment type="caution">
    <text evidence="2">The sequence shown here is derived from an EMBL/GenBank/DDBJ whole genome shotgun (WGS) entry which is preliminary data.</text>
</comment>
<feature type="region of interest" description="Disordered" evidence="1">
    <location>
        <begin position="64"/>
        <end position="85"/>
    </location>
</feature>
<dbReference type="PANTHER" id="PTHR47040:SF1">
    <property type="entry name" value="MITOCHONDRIAL ATP-INDEPENDENT INNER MEMBRANE PROTEASE SUBUNIT 2"/>
    <property type="match status" value="1"/>
</dbReference>
<dbReference type="Gene3D" id="2.10.109.10">
    <property type="entry name" value="Umud Fragment, subunit A"/>
    <property type="match status" value="1"/>
</dbReference>
<dbReference type="PANTHER" id="PTHR47040">
    <property type="entry name" value="OSJNBA0068L06.9 PROTEIN"/>
    <property type="match status" value="1"/>
</dbReference>
<dbReference type="SUPFAM" id="SSF51306">
    <property type="entry name" value="LexA/Signal peptidase"/>
    <property type="match status" value="1"/>
</dbReference>
<accession>A0ABP1G4F5</accession>